<reference evidence="3" key="2">
    <citation type="submission" date="2021-04" db="EMBL/GenBank/DDBJ databases">
        <authorList>
            <person name="Gilroy R."/>
        </authorList>
    </citation>
    <scope>NUCLEOTIDE SEQUENCE</scope>
    <source>
        <strain evidence="3">B5_2728</strain>
    </source>
</reference>
<name>A0A948WQH7_9FIRM</name>
<dbReference type="InterPro" id="IPR017853">
    <property type="entry name" value="GH"/>
</dbReference>
<organism evidence="3 4">
    <name type="scientific">Candidatus Allofournierella pullistercoris</name>
    <dbReference type="NCBI Taxonomy" id="2838597"/>
    <lineage>
        <taxon>Bacteria</taxon>
        <taxon>Bacillati</taxon>
        <taxon>Bacillota</taxon>
        <taxon>Clostridia</taxon>
        <taxon>Eubacteriales</taxon>
        <taxon>Oscillospiraceae</taxon>
        <taxon>Allofournierella</taxon>
    </lineage>
</organism>
<reference evidence="3" key="1">
    <citation type="journal article" date="2021" name="PeerJ">
        <title>Extensive microbial diversity within the chicken gut microbiome revealed by metagenomics and culture.</title>
        <authorList>
            <person name="Gilroy R."/>
            <person name="Ravi A."/>
            <person name="Getino M."/>
            <person name="Pursley I."/>
            <person name="Horton D.L."/>
            <person name="Alikhan N.F."/>
            <person name="Baker D."/>
            <person name="Gharbi K."/>
            <person name="Hall N."/>
            <person name="Watson M."/>
            <person name="Adriaenssens E.M."/>
            <person name="Foster-Nyarko E."/>
            <person name="Jarju S."/>
            <person name="Secka A."/>
            <person name="Antonio M."/>
            <person name="Oren A."/>
            <person name="Chaudhuri R.R."/>
            <person name="La Ragione R."/>
            <person name="Hildebrand F."/>
            <person name="Pallen M.J."/>
        </authorList>
    </citation>
    <scope>NUCLEOTIDE SEQUENCE</scope>
    <source>
        <strain evidence="3">B5_2728</strain>
    </source>
</reference>
<dbReference type="PANTHER" id="PTHR34135:SF2">
    <property type="entry name" value="LYSOZYME"/>
    <property type="match status" value="1"/>
</dbReference>
<comment type="similarity">
    <text evidence="1">Belongs to the glycosyl hydrolase 25 family.</text>
</comment>
<dbReference type="GO" id="GO:0016052">
    <property type="term" value="P:carbohydrate catabolic process"/>
    <property type="evidence" value="ECO:0007669"/>
    <property type="project" value="TreeGrafter"/>
</dbReference>
<dbReference type="GO" id="GO:0009253">
    <property type="term" value="P:peptidoglycan catabolic process"/>
    <property type="evidence" value="ECO:0007669"/>
    <property type="project" value="InterPro"/>
</dbReference>
<accession>A0A948WQH7</accession>
<dbReference type="Proteomes" id="UP000713596">
    <property type="component" value="Unassembled WGS sequence"/>
</dbReference>
<feature type="non-terminal residue" evidence="3">
    <location>
        <position position="1"/>
    </location>
</feature>
<proteinExistence type="inferred from homology"/>
<dbReference type="Gene3D" id="3.20.20.80">
    <property type="entry name" value="Glycosidases"/>
    <property type="match status" value="1"/>
</dbReference>
<evidence type="ECO:0000313" key="4">
    <source>
        <dbReference type="Proteomes" id="UP000713596"/>
    </source>
</evidence>
<dbReference type="InterPro" id="IPR002053">
    <property type="entry name" value="Glyco_hydro_25"/>
</dbReference>
<gene>
    <name evidence="3" type="ORF">H9882_01880</name>
</gene>
<dbReference type="GO" id="GO:0003796">
    <property type="term" value="F:lysozyme activity"/>
    <property type="evidence" value="ECO:0007669"/>
    <property type="project" value="InterPro"/>
</dbReference>
<evidence type="ECO:0000256" key="2">
    <source>
        <dbReference type="SAM" id="MobiDB-lite"/>
    </source>
</evidence>
<dbReference type="SUPFAM" id="SSF51445">
    <property type="entry name" value="(Trans)glycosidases"/>
    <property type="match status" value="1"/>
</dbReference>
<evidence type="ECO:0000313" key="3">
    <source>
        <dbReference type="EMBL" id="MBU3805644.1"/>
    </source>
</evidence>
<dbReference type="EMBL" id="JAHLFP010000012">
    <property type="protein sequence ID" value="MBU3805644.1"/>
    <property type="molecule type" value="Genomic_DNA"/>
</dbReference>
<dbReference type="GO" id="GO:0016998">
    <property type="term" value="P:cell wall macromolecule catabolic process"/>
    <property type="evidence" value="ECO:0007669"/>
    <property type="project" value="InterPro"/>
</dbReference>
<feature type="region of interest" description="Disordered" evidence="2">
    <location>
        <begin position="116"/>
        <end position="136"/>
    </location>
</feature>
<sequence>YEPCILALTNAQRTQAVRVFLETIERAGYYGMLYASTDFVKNKLDYKNLSRFDVWAAQYGSKCTCPMPYGIWQYTSTGKVDGVRGNVDLNECYKEYPAIMKAAGLNGFTKSVGMPAGDGSGAEQHRPAENQPVQSSAAEPCQIVIGPVSSGDFNVLYNLVSDKAAQLGNIPVNVA</sequence>
<dbReference type="Pfam" id="PF01183">
    <property type="entry name" value="Glyco_hydro_25"/>
    <property type="match status" value="1"/>
</dbReference>
<comment type="caution">
    <text evidence="3">The sequence shown here is derived from an EMBL/GenBank/DDBJ whole genome shotgun (WGS) entry which is preliminary data.</text>
</comment>
<evidence type="ECO:0000256" key="1">
    <source>
        <dbReference type="ARBA" id="ARBA00010646"/>
    </source>
</evidence>
<evidence type="ECO:0008006" key="5">
    <source>
        <dbReference type="Google" id="ProtNLM"/>
    </source>
</evidence>
<protein>
    <recommendedName>
        <fullName evidence="5">Lysozyme</fullName>
    </recommendedName>
</protein>
<dbReference type="PROSITE" id="PS51904">
    <property type="entry name" value="GLYCOSYL_HYDROL_F25_2"/>
    <property type="match status" value="1"/>
</dbReference>
<dbReference type="PANTHER" id="PTHR34135">
    <property type="entry name" value="LYSOZYME"/>
    <property type="match status" value="1"/>
</dbReference>
<dbReference type="AlphaFoldDB" id="A0A948WQH7"/>